<accession>A0A8H8Z267</accession>
<reference evidence="1" key="1">
    <citation type="submission" date="2021-02" db="EMBL/GenBank/DDBJ databases">
        <authorList>
            <person name="Han P."/>
        </authorList>
    </citation>
    <scope>NUCLEOTIDE SEQUENCE</scope>
    <source>
        <strain evidence="1">Nitrosomonas nitrosa 18-3D</strain>
    </source>
</reference>
<evidence type="ECO:0000313" key="1">
    <source>
        <dbReference type="EMBL" id="CAE6506288.1"/>
    </source>
</evidence>
<organism evidence="1 2">
    <name type="scientific">Nitrosomonas nitrosa</name>
    <dbReference type="NCBI Taxonomy" id="52442"/>
    <lineage>
        <taxon>Bacteria</taxon>
        <taxon>Pseudomonadati</taxon>
        <taxon>Pseudomonadota</taxon>
        <taxon>Betaproteobacteria</taxon>
        <taxon>Nitrosomonadales</taxon>
        <taxon>Nitrosomonadaceae</taxon>
        <taxon>Nitrosomonas</taxon>
    </lineage>
</organism>
<proteinExistence type="predicted"/>
<name>A0A8H8Z267_9PROT</name>
<dbReference type="Proteomes" id="UP000601736">
    <property type="component" value="Unassembled WGS sequence"/>
</dbReference>
<gene>
    <name evidence="1" type="ORF">NMYAN_210053</name>
</gene>
<sequence>MATKLISVSGMSTGSFLNHTKAGILLIAVWVLQLRECMMEADGTGIVIFLVAR</sequence>
<protein>
    <submittedName>
        <fullName evidence="1">Uncharacterized protein</fullName>
    </submittedName>
</protein>
<dbReference type="EMBL" id="CAJNAP010000014">
    <property type="protein sequence ID" value="CAE6506288.1"/>
    <property type="molecule type" value="Genomic_DNA"/>
</dbReference>
<comment type="caution">
    <text evidence="1">The sequence shown here is derived from an EMBL/GenBank/DDBJ whole genome shotgun (WGS) entry which is preliminary data.</text>
</comment>
<evidence type="ECO:0000313" key="2">
    <source>
        <dbReference type="Proteomes" id="UP000601736"/>
    </source>
</evidence>
<dbReference type="AlphaFoldDB" id="A0A8H8Z267"/>